<dbReference type="Proteomes" id="UP000294835">
    <property type="component" value="Unassembled WGS sequence"/>
</dbReference>
<evidence type="ECO:0000313" key="3">
    <source>
        <dbReference type="EMBL" id="TCP43208.1"/>
    </source>
</evidence>
<keyword evidence="2" id="KW-0472">Membrane</keyword>
<reference evidence="3 4" key="1">
    <citation type="submission" date="2019-03" db="EMBL/GenBank/DDBJ databases">
        <title>Genomic Encyclopedia of Type Strains, Phase IV (KMG-IV): sequencing the most valuable type-strain genomes for metagenomic binning, comparative biology and taxonomic classification.</title>
        <authorList>
            <person name="Goeker M."/>
        </authorList>
    </citation>
    <scope>NUCLEOTIDE SEQUENCE [LARGE SCALE GENOMIC DNA]</scope>
    <source>
        <strain evidence="3 4">DSM 18063</strain>
    </source>
</reference>
<keyword evidence="4" id="KW-1185">Reference proteome</keyword>
<feature type="transmembrane region" description="Helical" evidence="2">
    <location>
        <begin position="6"/>
        <end position="24"/>
    </location>
</feature>
<keyword evidence="2" id="KW-0812">Transmembrane</keyword>
<dbReference type="RefSeq" id="WP_165915521.1">
    <property type="nucleotide sequence ID" value="NZ_SLXP01000002.1"/>
</dbReference>
<evidence type="ECO:0000313" key="4">
    <source>
        <dbReference type="Proteomes" id="UP000294835"/>
    </source>
</evidence>
<evidence type="ECO:0000256" key="1">
    <source>
        <dbReference type="SAM" id="MobiDB-lite"/>
    </source>
</evidence>
<feature type="compositionally biased region" description="Polar residues" evidence="1">
    <location>
        <begin position="48"/>
        <end position="58"/>
    </location>
</feature>
<gene>
    <name evidence="3" type="ORF">EV662_102404</name>
</gene>
<proteinExistence type="predicted"/>
<evidence type="ECO:0000256" key="2">
    <source>
        <dbReference type="SAM" id="Phobius"/>
    </source>
</evidence>
<feature type="region of interest" description="Disordered" evidence="1">
    <location>
        <begin position="29"/>
        <end position="58"/>
    </location>
</feature>
<name>A0A4R2Q5W6_9RHOB</name>
<feature type="compositionally biased region" description="Basic and acidic residues" evidence="1">
    <location>
        <begin position="29"/>
        <end position="38"/>
    </location>
</feature>
<keyword evidence="2" id="KW-1133">Transmembrane helix</keyword>
<comment type="caution">
    <text evidence="3">The sequence shown here is derived from an EMBL/GenBank/DDBJ whole genome shotgun (WGS) entry which is preliminary data.</text>
</comment>
<dbReference type="AlphaFoldDB" id="A0A4R2Q5W6"/>
<organism evidence="3 4">
    <name type="scientific">Rhodovulum marinum</name>
    <dbReference type="NCBI Taxonomy" id="320662"/>
    <lineage>
        <taxon>Bacteria</taxon>
        <taxon>Pseudomonadati</taxon>
        <taxon>Pseudomonadota</taxon>
        <taxon>Alphaproteobacteria</taxon>
        <taxon>Rhodobacterales</taxon>
        <taxon>Paracoccaceae</taxon>
        <taxon>Rhodovulum</taxon>
    </lineage>
</organism>
<dbReference type="EMBL" id="SLXP01000002">
    <property type="protein sequence ID" value="TCP43208.1"/>
    <property type="molecule type" value="Genomic_DNA"/>
</dbReference>
<sequence length="58" mass="5865">MTATDLIVILALGTLGAGAIYALVDKRRTEARKADPDAPKSTLAADAPSTTPSGKGQP</sequence>
<accession>A0A4R2Q5W6</accession>
<protein>
    <submittedName>
        <fullName evidence="3">Uncharacterized protein</fullName>
    </submittedName>
</protein>